<dbReference type="CDD" id="cd13590">
    <property type="entry name" value="PBP2_PotD_PotF_like"/>
    <property type="match status" value="1"/>
</dbReference>
<dbReference type="InterPro" id="IPR001188">
    <property type="entry name" value="Sperm_putr-bd"/>
</dbReference>
<keyword evidence="3" id="KW-0732">Signal</keyword>
<dbReference type="Gene3D" id="3.40.190.10">
    <property type="entry name" value="Periplasmic binding protein-like II"/>
    <property type="match status" value="2"/>
</dbReference>
<keyword evidence="2" id="KW-0813">Transport</keyword>
<organism evidence="6 7">
    <name type="scientific">Streptomyces silvensis</name>
    <dbReference type="NCBI Taxonomy" id="1765722"/>
    <lineage>
        <taxon>Bacteria</taxon>
        <taxon>Bacillati</taxon>
        <taxon>Actinomycetota</taxon>
        <taxon>Actinomycetes</taxon>
        <taxon>Kitasatosporales</taxon>
        <taxon>Streptomycetaceae</taxon>
        <taxon>Streptomyces</taxon>
    </lineage>
</organism>
<evidence type="ECO:0000256" key="2">
    <source>
        <dbReference type="ARBA" id="ARBA00022448"/>
    </source>
</evidence>
<dbReference type="GO" id="GO:0042597">
    <property type="term" value="C:periplasmic space"/>
    <property type="evidence" value="ECO:0007669"/>
    <property type="project" value="UniProtKB-SubCell"/>
</dbReference>
<comment type="subcellular location">
    <subcellularLocation>
        <location evidence="1">Periplasm</location>
    </subcellularLocation>
</comment>
<evidence type="ECO:0000313" key="7">
    <source>
        <dbReference type="Proteomes" id="UP000054804"/>
    </source>
</evidence>
<dbReference type="InterPro" id="IPR006059">
    <property type="entry name" value="SBP"/>
</dbReference>
<accession>A0A0W7X776</accession>
<evidence type="ECO:0000256" key="1">
    <source>
        <dbReference type="ARBA" id="ARBA00004418"/>
    </source>
</evidence>
<keyword evidence="7" id="KW-1185">Reference proteome</keyword>
<dbReference type="SUPFAM" id="SSF53850">
    <property type="entry name" value="Periplasmic binding protein-like II"/>
    <property type="match status" value="1"/>
</dbReference>
<comment type="caution">
    <text evidence="6">The sequence shown here is derived from an EMBL/GenBank/DDBJ whole genome shotgun (WGS) entry which is preliminary data.</text>
</comment>
<dbReference type="GO" id="GO:0015846">
    <property type="term" value="P:polyamine transport"/>
    <property type="evidence" value="ECO:0007669"/>
    <property type="project" value="InterPro"/>
</dbReference>
<keyword evidence="4" id="KW-0574">Periplasm</keyword>
<dbReference type="RefSeq" id="WP_058847424.1">
    <property type="nucleotide sequence ID" value="NZ_LOCL01000030.1"/>
</dbReference>
<reference evidence="6 7" key="1">
    <citation type="submission" date="2015-12" db="EMBL/GenBank/DDBJ databases">
        <title>Draft genome sequence of Streptomyces silvensis ATCC 53525, a producer of novel hormone antagonists.</title>
        <authorList>
            <person name="Johnston C.W."/>
            <person name="Li Y."/>
            <person name="Magarvey N.A."/>
        </authorList>
    </citation>
    <scope>NUCLEOTIDE SEQUENCE [LARGE SCALE GENOMIC DNA]</scope>
    <source>
        <strain evidence="6 7">ATCC 53525</strain>
    </source>
</reference>
<gene>
    <name evidence="6" type="ORF">AT728_19445</name>
</gene>
<dbReference type="PANTHER" id="PTHR30222">
    <property type="entry name" value="SPERMIDINE/PUTRESCINE-BINDING PERIPLASMIC PROTEIN"/>
    <property type="match status" value="1"/>
</dbReference>
<dbReference type="GO" id="GO:0019808">
    <property type="term" value="F:polyamine binding"/>
    <property type="evidence" value="ECO:0007669"/>
    <property type="project" value="InterPro"/>
</dbReference>
<evidence type="ECO:0000256" key="5">
    <source>
        <dbReference type="SAM" id="MobiDB-lite"/>
    </source>
</evidence>
<dbReference type="Pfam" id="PF13416">
    <property type="entry name" value="SBP_bac_8"/>
    <property type="match status" value="1"/>
</dbReference>
<evidence type="ECO:0000256" key="4">
    <source>
        <dbReference type="ARBA" id="ARBA00022764"/>
    </source>
</evidence>
<evidence type="ECO:0000313" key="6">
    <source>
        <dbReference type="EMBL" id="KUF18514.1"/>
    </source>
</evidence>
<dbReference type="PANTHER" id="PTHR30222:SF17">
    <property type="entry name" value="SPERMIDINE_PUTRESCINE-BINDING PERIPLASMIC PROTEIN"/>
    <property type="match status" value="1"/>
</dbReference>
<dbReference type="EMBL" id="LOCL01000030">
    <property type="protein sequence ID" value="KUF18514.1"/>
    <property type="molecule type" value="Genomic_DNA"/>
</dbReference>
<dbReference type="Proteomes" id="UP000054804">
    <property type="component" value="Unassembled WGS sequence"/>
</dbReference>
<dbReference type="STRING" id="1765722.AT728_19445"/>
<feature type="region of interest" description="Disordered" evidence="5">
    <location>
        <begin position="1"/>
        <end position="47"/>
    </location>
</feature>
<dbReference type="PRINTS" id="PR00909">
    <property type="entry name" value="SPERMDNBNDNG"/>
</dbReference>
<name>A0A0W7X776_9ACTN</name>
<dbReference type="AlphaFoldDB" id="A0A0W7X776"/>
<proteinExistence type="predicted"/>
<protein>
    <submittedName>
        <fullName evidence="6">ABC transporter substrate-binding protein</fullName>
    </submittedName>
</protein>
<sequence>MESTESYEPDSLSPAQMAALHRSLRGSPSGGPSGVLPGARPGPGRRSVLRAAGGGLLAAGGFGALSACGIPAVGKSEGGIAADDRSAKEKRLAFSNWTEYMDVDKKKRRPTLAAFTKRTGIEVEYTEDINDNNEFFGKVKPQLAAGQDTGRDLICVTDWLAARLIRFGWVQKLDPAQLPHAYANLSAQFRSPDWDPGRAYSYPWTGISTVIAYNKKATDGERITSVSQLLDEPKLKGRVGFLSEMRDTMGMVLLDLGKDPAKFTDDDFDAAVARLQKAVDKKQVRRFTGNDYTADLDKGDLAACVAWAGDVVQLGLANPDIEFVVPESGYITSTDNLLIPNKARHKRNAERLIDYYYEPGPAARLAAYINYVCPVDGVRDELAKLDPEAAANPLILPDKAMAAKSHAFRSLTPEEETAYEGAFAKLTGS</sequence>
<evidence type="ECO:0000256" key="3">
    <source>
        <dbReference type="ARBA" id="ARBA00022729"/>
    </source>
</evidence>